<keyword evidence="11" id="KW-0460">Magnesium</keyword>
<comment type="cofactor">
    <cofactor evidence="1">
        <name>Mn(2+)</name>
        <dbReference type="ChEBI" id="CHEBI:29035"/>
    </cofactor>
</comment>
<feature type="transmembrane region" description="Helical" evidence="16">
    <location>
        <begin position="57"/>
        <end position="79"/>
    </location>
</feature>
<accession>A0A0C9ZR78</accession>
<evidence type="ECO:0000256" key="14">
    <source>
        <dbReference type="ARBA" id="ARBA00023211"/>
    </source>
</evidence>
<sequence length="90" mass="10383">FYSLWHTGYAKRYITIIASVSEDQPNTWFSFFMDLHFLIFLFPSGVVMCFRTLRDEHVFVIIYAVVTSYFAGVMVRLMLTLTPVVSVSAA</sequence>
<dbReference type="EMBL" id="KN836607">
    <property type="protein sequence ID" value="KIK31831.1"/>
    <property type="molecule type" value="Genomic_DNA"/>
</dbReference>
<reference evidence="19" key="2">
    <citation type="submission" date="2015-01" db="EMBL/GenBank/DDBJ databases">
        <title>Evolutionary Origins and Diversification of the Mycorrhizal Mutualists.</title>
        <authorList>
            <consortium name="DOE Joint Genome Institute"/>
            <consortium name="Mycorrhizal Genomics Consortium"/>
            <person name="Kohler A."/>
            <person name="Kuo A."/>
            <person name="Nagy L.G."/>
            <person name="Floudas D."/>
            <person name="Copeland A."/>
            <person name="Barry K.W."/>
            <person name="Cichocki N."/>
            <person name="Veneault-Fourrey C."/>
            <person name="LaButti K."/>
            <person name="Lindquist E.A."/>
            <person name="Lipzen A."/>
            <person name="Lundell T."/>
            <person name="Morin E."/>
            <person name="Murat C."/>
            <person name="Riley R."/>
            <person name="Ohm R."/>
            <person name="Sun H."/>
            <person name="Tunlid A."/>
            <person name="Henrissat B."/>
            <person name="Grigoriev I.V."/>
            <person name="Hibbett D.S."/>
            <person name="Martin F."/>
        </authorList>
    </citation>
    <scope>NUCLEOTIDE SEQUENCE [LARGE SCALE GENOMIC DNA]</scope>
    <source>
        <strain evidence="19">UH-Slu-Lm8-n1</strain>
    </source>
</reference>
<dbReference type="Proteomes" id="UP000054485">
    <property type="component" value="Unassembled WGS sequence"/>
</dbReference>
<dbReference type="GO" id="GO:0046872">
    <property type="term" value="F:metal ion binding"/>
    <property type="evidence" value="ECO:0007669"/>
    <property type="project" value="UniProtKB-KW"/>
</dbReference>
<dbReference type="InterPro" id="IPR003674">
    <property type="entry name" value="Oligo_trans_STT3"/>
</dbReference>
<dbReference type="UniPathway" id="UPA00378"/>
<comment type="subcellular location">
    <subcellularLocation>
        <location evidence="3">Endomembrane system</location>
        <topology evidence="3">Multi-pass membrane protein</topology>
    </subcellularLocation>
</comment>
<evidence type="ECO:0000256" key="9">
    <source>
        <dbReference type="ARBA" id="ARBA00022692"/>
    </source>
</evidence>
<evidence type="ECO:0000256" key="1">
    <source>
        <dbReference type="ARBA" id="ARBA00001936"/>
    </source>
</evidence>
<dbReference type="GO" id="GO:0018279">
    <property type="term" value="P:protein N-linked glycosylation via asparagine"/>
    <property type="evidence" value="ECO:0007669"/>
    <property type="project" value="TreeGrafter"/>
</dbReference>
<evidence type="ECO:0000256" key="5">
    <source>
        <dbReference type="ARBA" id="ARBA00010810"/>
    </source>
</evidence>
<dbReference type="AlphaFoldDB" id="A0A0C9ZR78"/>
<feature type="domain" description="Oligosaccharyl transferase STT3 N-terminal" evidence="17">
    <location>
        <begin position="1"/>
        <end position="89"/>
    </location>
</feature>
<evidence type="ECO:0000313" key="19">
    <source>
        <dbReference type="Proteomes" id="UP000054485"/>
    </source>
</evidence>
<dbReference type="Pfam" id="PF02516">
    <property type="entry name" value="STT3"/>
    <property type="match status" value="1"/>
</dbReference>
<evidence type="ECO:0000256" key="3">
    <source>
        <dbReference type="ARBA" id="ARBA00004127"/>
    </source>
</evidence>
<feature type="non-terminal residue" evidence="18">
    <location>
        <position position="1"/>
    </location>
</feature>
<comment type="pathway">
    <text evidence="4">Protein modification; protein glycosylation.</text>
</comment>
<comment type="similarity">
    <text evidence="5">Belongs to the STT3 family.</text>
</comment>
<dbReference type="HOGENOM" id="CLU_2446828_0_0_1"/>
<feature type="non-terminal residue" evidence="18">
    <location>
        <position position="90"/>
    </location>
</feature>
<proteinExistence type="inferred from homology"/>
<evidence type="ECO:0000313" key="18">
    <source>
        <dbReference type="EMBL" id="KIK31831.1"/>
    </source>
</evidence>
<keyword evidence="10" id="KW-0479">Metal-binding</keyword>
<feature type="transmembrane region" description="Helical" evidence="16">
    <location>
        <begin position="28"/>
        <end position="50"/>
    </location>
</feature>
<keyword evidence="12 16" id="KW-1133">Transmembrane helix</keyword>
<evidence type="ECO:0000256" key="13">
    <source>
        <dbReference type="ARBA" id="ARBA00023136"/>
    </source>
</evidence>
<dbReference type="EC" id="2.4.99.18" evidence="6"/>
<dbReference type="GO" id="GO:0012505">
    <property type="term" value="C:endomembrane system"/>
    <property type="evidence" value="ECO:0007669"/>
    <property type="project" value="UniProtKB-SubCell"/>
</dbReference>
<name>A0A0C9ZR78_9AGAM</name>
<evidence type="ECO:0000256" key="12">
    <source>
        <dbReference type="ARBA" id="ARBA00022989"/>
    </source>
</evidence>
<dbReference type="GO" id="GO:0016020">
    <property type="term" value="C:membrane"/>
    <property type="evidence" value="ECO:0007669"/>
    <property type="project" value="InterPro"/>
</dbReference>
<keyword evidence="9 16" id="KW-0812">Transmembrane</keyword>
<evidence type="ECO:0000256" key="7">
    <source>
        <dbReference type="ARBA" id="ARBA00022676"/>
    </source>
</evidence>
<dbReference type="InterPro" id="IPR048307">
    <property type="entry name" value="STT3_N"/>
</dbReference>
<evidence type="ECO:0000256" key="11">
    <source>
        <dbReference type="ARBA" id="ARBA00022842"/>
    </source>
</evidence>
<evidence type="ECO:0000256" key="16">
    <source>
        <dbReference type="SAM" id="Phobius"/>
    </source>
</evidence>
<evidence type="ECO:0000259" key="17">
    <source>
        <dbReference type="Pfam" id="PF02516"/>
    </source>
</evidence>
<reference evidence="18 19" key="1">
    <citation type="submission" date="2014-04" db="EMBL/GenBank/DDBJ databases">
        <authorList>
            <consortium name="DOE Joint Genome Institute"/>
            <person name="Kuo A."/>
            <person name="Ruytinx J."/>
            <person name="Rineau F."/>
            <person name="Colpaert J."/>
            <person name="Kohler A."/>
            <person name="Nagy L.G."/>
            <person name="Floudas D."/>
            <person name="Copeland A."/>
            <person name="Barry K.W."/>
            <person name="Cichocki N."/>
            <person name="Veneault-Fourrey C."/>
            <person name="LaButti K."/>
            <person name="Lindquist E.A."/>
            <person name="Lipzen A."/>
            <person name="Lundell T."/>
            <person name="Morin E."/>
            <person name="Murat C."/>
            <person name="Sun H."/>
            <person name="Tunlid A."/>
            <person name="Henrissat B."/>
            <person name="Grigoriev I.V."/>
            <person name="Hibbett D.S."/>
            <person name="Martin F."/>
            <person name="Nordberg H.P."/>
            <person name="Cantor M.N."/>
            <person name="Hua S.X."/>
        </authorList>
    </citation>
    <scope>NUCLEOTIDE SEQUENCE [LARGE SCALE GENOMIC DNA]</scope>
    <source>
        <strain evidence="18 19">UH-Slu-Lm8-n1</strain>
    </source>
</reference>
<dbReference type="PANTHER" id="PTHR13872">
    <property type="entry name" value="DOLICHYL-DIPHOSPHOOLIGOSACCHARIDE--PROTEIN GLYCOSYLTRANSFERASE SUBUNIT"/>
    <property type="match status" value="1"/>
</dbReference>
<evidence type="ECO:0000256" key="10">
    <source>
        <dbReference type="ARBA" id="ARBA00022723"/>
    </source>
</evidence>
<keyword evidence="19" id="KW-1185">Reference proteome</keyword>
<keyword evidence="8" id="KW-0808">Transferase</keyword>
<evidence type="ECO:0000256" key="4">
    <source>
        <dbReference type="ARBA" id="ARBA00004922"/>
    </source>
</evidence>
<organism evidence="18 19">
    <name type="scientific">Suillus luteus UH-Slu-Lm8-n1</name>
    <dbReference type="NCBI Taxonomy" id="930992"/>
    <lineage>
        <taxon>Eukaryota</taxon>
        <taxon>Fungi</taxon>
        <taxon>Dikarya</taxon>
        <taxon>Basidiomycota</taxon>
        <taxon>Agaricomycotina</taxon>
        <taxon>Agaricomycetes</taxon>
        <taxon>Agaricomycetidae</taxon>
        <taxon>Boletales</taxon>
        <taxon>Suillineae</taxon>
        <taxon>Suillaceae</taxon>
        <taxon>Suillus</taxon>
    </lineage>
</organism>
<dbReference type="GO" id="GO:0004579">
    <property type="term" value="F:dolichyl-diphosphooligosaccharide-protein glycotransferase activity"/>
    <property type="evidence" value="ECO:0007669"/>
    <property type="project" value="UniProtKB-EC"/>
</dbReference>
<protein>
    <recommendedName>
        <fullName evidence="6">dolichyl-diphosphooligosaccharide--protein glycotransferase</fullName>
        <ecNumber evidence="6">2.4.99.18</ecNumber>
    </recommendedName>
</protein>
<dbReference type="OrthoDB" id="3346436at2759"/>
<comment type="catalytic activity">
    <reaction evidence="15">
        <text>a di-trans,poly-cis-dolichyl diphosphooligosaccharide + L-asparaginyl-[protein] = N(4)-(oligosaccharide-(1-&gt;4)-N-acetyl-beta-D-glucosaminyl-(1-&gt;4)-N-acetyl-beta-D-glucosaminyl)-L-asparaginyl-[protein] + a di-trans,poly-cis-dolichyl diphosphate + H(+)</text>
        <dbReference type="Rhea" id="RHEA:22980"/>
        <dbReference type="Rhea" id="RHEA-COMP:12804"/>
        <dbReference type="Rhea" id="RHEA-COMP:12805"/>
        <dbReference type="Rhea" id="RHEA-COMP:19506"/>
        <dbReference type="Rhea" id="RHEA-COMP:19509"/>
        <dbReference type="ChEBI" id="CHEBI:15378"/>
        <dbReference type="ChEBI" id="CHEBI:50347"/>
        <dbReference type="ChEBI" id="CHEBI:57497"/>
        <dbReference type="ChEBI" id="CHEBI:57570"/>
        <dbReference type="ChEBI" id="CHEBI:132529"/>
        <dbReference type="EC" id="2.4.99.18"/>
    </reaction>
</comment>
<keyword evidence="14" id="KW-0464">Manganese</keyword>
<keyword evidence="7" id="KW-0328">Glycosyltransferase</keyword>
<dbReference type="PANTHER" id="PTHR13872:SF1">
    <property type="entry name" value="DOLICHYL-DIPHOSPHOOLIGOSACCHARIDE--PROTEIN GLYCOSYLTRANSFERASE SUBUNIT STT3B"/>
    <property type="match status" value="1"/>
</dbReference>
<dbReference type="InParanoid" id="A0A0C9ZR78"/>
<comment type="cofactor">
    <cofactor evidence="2">
        <name>Mg(2+)</name>
        <dbReference type="ChEBI" id="CHEBI:18420"/>
    </cofactor>
</comment>
<evidence type="ECO:0000256" key="8">
    <source>
        <dbReference type="ARBA" id="ARBA00022679"/>
    </source>
</evidence>
<gene>
    <name evidence="18" type="ORF">CY34DRAFT_57659</name>
</gene>
<evidence type="ECO:0000256" key="6">
    <source>
        <dbReference type="ARBA" id="ARBA00012605"/>
    </source>
</evidence>
<evidence type="ECO:0000256" key="15">
    <source>
        <dbReference type="ARBA" id="ARBA00048829"/>
    </source>
</evidence>
<dbReference type="STRING" id="930992.A0A0C9ZR78"/>
<evidence type="ECO:0000256" key="2">
    <source>
        <dbReference type="ARBA" id="ARBA00001946"/>
    </source>
</evidence>
<keyword evidence="13 16" id="KW-0472">Membrane</keyword>
<dbReference type="GO" id="GO:0043687">
    <property type="term" value="P:post-translational protein modification"/>
    <property type="evidence" value="ECO:0007669"/>
    <property type="project" value="TreeGrafter"/>
</dbReference>